<keyword evidence="3" id="KW-1133">Transmembrane helix</keyword>
<dbReference type="PANTHER" id="PTHR40633:SF1">
    <property type="entry name" value="GPI ANCHORED SERINE-THREONINE RICH PROTEIN (AFU_ORTHOLOGUE AFUA_1G03630)"/>
    <property type="match status" value="1"/>
</dbReference>
<dbReference type="InterPro" id="IPR052982">
    <property type="entry name" value="SRP1/TIP1-like"/>
</dbReference>
<evidence type="ECO:0000256" key="3">
    <source>
        <dbReference type="SAM" id="Phobius"/>
    </source>
</evidence>
<evidence type="ECO:0000313" key="6">
    <source>
        <dbReference type="Proteomes" id="UP001373714"/>
    </source>
</evidence>
<dbReference type="AlphaFoldDB" id="A0AAV9VPK8"/>
<accession>A0AAV9VPK8</accession>
<feature type="domain" description="Yeast cell wall synthesis Kre9/Knh1-like N-terminal" evidence="4">
    <location>
        <begin position="29"/>
        <end position="124"/>
    </location>
</feature>
<dbReference type="Proteomes" id="UP001373714">
    <property type="component" value="Unassembled WGS sequence"/>
</dbReference>
<dbReference type="EMBL" id="JAVHNS010000001">
    <property type="protein sequence ID" value="KAK6363300.1"/>
    <property type="molecule type" value="Genomic_DNA"/>
</dbReference>
<evidence type="ECO:0000256" key="2">
    <source>
        <dbReference type="SAM" id="MobiDB-lite"/>
    </source>
</evidence>
<keyword evidence="3" id="KW-0812">Transmembrane</keyword>
<feature type="transmembrane region" description="Helical" evidence="3">
    <location>
        <begin position="151"/>
        <end position="172"/>
    </location>
</feature>
<evidence type="ECO:0000256" key="1">
    <source>
        <dbReference type="ARBA" id="ARBA00022729"/>
    </source>
</evidence>
<keyword evidence="3" id="KW-0472">Membrane</keyword>
<keyword evidence="1" id="KW-0732">Signal</keyword>
<reference evidence="5 6" key="1">
    <citation type="submission" date="2019-10" db="EMBL/GenBank/DDBJ databases">
        <authorList>
            <person name="Palmer J.M."/>
        </authorList>
    </citation>
    <scope>NUCLEOTIDE SEQUENCE [LARGE SCALE GENOMIC DNA]</scope>
    <source>
        <strain evidence="5 6">TWF730</strain>
    </source>
</reference>
<dbReference type="InterPro" id="IPR018466">
    <property type="entry name" value="Kre9/Knh1-like_N"/>
</dbReference>
<sequence length="212" mass="23213">MPFGHGQATDPSLLLPSYTTFKGNQVTAPQPYTTITAGKPYTVTWTNITGPPDAEVTLYLVNKLDPAAKSPSDLPRSGKIAIVDNTGSYRWFVRPNQQDGDTYVIEISYDSYPGNYSYSQPFSIMGAGTNPPTLPDYQETKGLTWENTHTVVAAILGGVGLLAVAGAGYWFVSWRRRKAWAKKKEEEKRIQEAKLGEESRGASLDVAADDKC</sequence>
<feature type="compositionally biased region" description="Basic and acidic residues" evidence="2">
    <location>
        <begin position="190"/>
        <end position="200"/>
    </location>
</feature>
<name>A0AAV9VPK8_9PEZI</name>
<keyword evidence="6" id="KW-1185">Reference proteome</keyword>
<proteinExistence type="predicted"/>
<dbReference type="PANTHER" id="PTHR40633">
    <property type="entry name" value="MATRIX PROTEIN, PUTATIVE (AFU_ORTHOLOGUE AFUA_8G05410)-RELATED"/>
    <property type="match status" value="1"/>
</dbReference>
<gene>
    <name evidence="5" type="ORF">TWF730_000739</name>
</gene>
<comment type="caution">
    <text evidence="5">The sequence shown here is derived from an EMBL/GenBank/DDBJ whole genome shotgun (WGS) entry which is preliminary data.</text>
</comment>
<feature type="region of interest" description="Disordered" evidence="2">
    <location>
        <begin position="190"/>
        <end position="212"/>
    </location>
</feature>
<protein>
    <recommendedName>
        <fullName evidence="4">Yeast cell wall synthesis Kre9/Knh1-like N-terminal domain-containing protein</fullName>
    </recommendedName>
</protein>
<evidence type="ECO:0000259" key="4">
    <source>
        <dbReference type="Pfam" id="PF10342"/>
    </source>
</evidence>
<organism evidence="5 6">
    <name type="scientific">Orbilia blumenaviensis</name>
    <dbReference type="NCBI Taxonomy" id="1796055"/>
    <lineage>
        <taxon>Eukaryota</taxon>
        <taxon>Fungi</taxon>
        <taxon>Dikarya</taxon>
        <taxon>Ascomycota</taxon>
        <taxon>Pezizomycotina</taxon>
        <taxon>Orbiliomycetes</taxon>
        <taxon>Orbiliales</taxon>
        <taxon>Orbiliaceae</taxon>
        <taxon>Orbilia</taxon>
    </lineage>
</organism>
<dbReference type="Pfam" id="PF10342">
    <property type="entry name" value="Kre9_KNH"/>
    <property type="match status" value="1"/>
</dbReference>
<evidence type="ECO:0000313" key="5">
    <source>
        <dbReference type="EMBL" id="KAK6363300.1"/>
    </source>
</evidence>